<keyword evidence="5" id="KW-1005">Bacterial flagellum biogenesis</keyword>
<dbReference type="GO" id="GO:0044781">
    <property type="term" value="P:bacterial-type flagellum organization"/>
    <property type="evidence" value="ECO:0007669"/>
    <property type="project" value="UniProtKB-KW"/>
</dbReference>
<keyword evidence="6" id="KW-0653">Protein transport</keyword>
<dbReference type="OrthoDB" id="7449114at2"/>
<dbReference type="Pfam" id="PF02108">
    <property type="entry name" value="FliH"/>
    <property type="match status" value="1"/>
</dbReference>
<proteinExistence type="inferred from homology"/>
<dbReference type="GO" id="GO:0005829">
    <property type="term" value="C:cytosol"/>
    <property type="evidence" value="ECO:0007669"/>
    <property type="project" value="TreeGrafter"/>
</dbReference>
<evidence type="ECO:0000256" key="2">
    <source>
        <dbReference type="ARBA" id="ARBA00006602"/>
    </source>
</evidence>
<evidence type="ECO:0000313" key="9">
    <source>
        <dbReference type="EMBL" id="PSJ39674.1"/>
    </source>
</evidence>
<evidence type="ECO:0000256" key="3">
    <source>
        <dbReference type="ARBA" id="ARBA00016507"/>
    </source>
</evidence>
<comment type="similarity">
    <text evidence="2">Belongs to the FliH family.</text>
</comment>
<evidence type="ECO:0000256" key="5">
    <source>
        <dbReference type="ARBA" id="ARBA00022795"/>
    </source>
</evidence>
<dbReference type="AlphaFoldDB" id="A0A2P7QNY9"/>
<keyword evidence="10" id="KW-1185">Reference proteome</keyword>
<evidence type="ECO:0000256" key="7">
    <source>
        <dbReference type="ARBA" id="ARBA00023225"/>
    </source>
</evidence>
<accession>A0A2P7QNY9</accession>
<dbReference type="Proteomes" id="UP000241167">
    <property type="component" value="Unassembled WGS sequence"/>
</dbReference>
<evidence type="ECO:0000256" key="4">
    <source>
        <dbReference type="ARBA" id="ARBA00022448"/>
    </source>
</evidence>
<reference evidence="9 10" key="1">
    <citation type="submission" date="2018-03" db="EMBL/GenBank/DDBJ databases">
        <title>The draft genome of Sphingosinicella sp. GL-C-18.</title>
        <authorList>
            <person name="Liu L."/>
            <person name="Li L."/>
            <person name="Liang L."/>
            <person name="Zhang X."/>
            <person name="Wang T."/>
        </authorList>
    </citation>
    <scope>NUCLEOTIDE SEQUENCE [LARGE SCALE GENOMIC DNA]</scope>
    <source>
        <strain evidence="9 10">GL-C-18</strain>
    </source>
</reference>
<comment type="caution">
    <text evidence="9">The sequence shown here is derived from an EMBL/GenBank/DDBJ whole genome shotgun (WGS) entry which is preliminary data.</text>
</comment>
<organism evidence="9 10">
    <name type="scientific">Allosphingosinicella deserti</name>
    <dbReference type="NCBI Taxonomy" id="2116704"/>
    <lineage>
        <taxon>Bacteria</taxon>
        <taxon>Pseudomonadati</taxon>
        <taxon>Pseudomonadota</taxon>
        <taxon>Alphaproteobacteria</taxon>
        <taxon>Sphingomonadales</taxon>
        <taxon>Sphingomonadaceae</taxon>
        <taxon>Allosphingosinicella</taxon>
    </lineage>
</organism>
<comment type="function">
    <text evidence="1">Needed for flagellar regrowth and assembly.</text>
</comment>
<gene>
    <name evidence="9" type="ORF">C7I55_13865</name>
</gene>
<keyword evidence="4" id="KW-0813">Transport</keyword>
<sequence>MSNLWSTHCAGEALAVGTFALDRRVQSFTPWGCDMAEDEGDPAGPIDFDVDTIRADAFAEGWAEGRRAVETEFAAERDMLVRLAESLETLRPERTNALALLLAETVERLVRQIVGSVDIDRDLLNLRAAAAAALIGEESGPARLRVHPQDLPLIETARIPVEIVADACIERGGIVLETGQGWIEDGPSIRLERLRAELDRMGAAA</sequence>
<dbReference type="InterPro" id="IPR018035">
    <property type="entry name" value="Flagellar_FliH/T3SS_HrpE"/>
</dbReference>
<evidence type="ECO:0000256" key="1">
    <source>
        <dbReference type="ARBA" id="ARBA00003041"/>
    </source>
</evidence>
<dbReference type="RefSeq" id="WP_106513570.1">
    <property type="nucleotide sequence ID" value="NZ_PXYI01000004.1"/>
</dbReference>
<name>A0A2P7QNY9_9SPHN</name>
<dbReference type="PANTHER" id="PTHR34982">
    <property type="entry name" value="YOP PROTEINS TRANSLOCATION PROTEIN L"/>
    <property type="match status" value="1"/>
</dbReference>
<dbReference type="GO" id="GO:0015031">
    <property type="term" value="P:protein transport"/>
    <property type="evidence" value="ECO:0007669"/>
    <property type="project" value="UniProtKB-KW"/>
</dbReference>
<dbReference type="InterPro" id="IPR051472">
    <property type="entry name" value="T3SS_Stator/FliH"/>
</dbReference>
<keyword evidence="7" id="KW-1006">Bacterial flagellum protein export</keyword>
<protein>
    <recommendedName>
        <fullName evidence="3">Flagellar assembly protein FliH</fullName>
    </recommendedName>
</protein>
<feature type="domain" description="Flagellar assembly protein FliH/Type III secretion system HrpE" evidence="8">
    <location>
        <begin position="76"/>
        <end position="193"/>
    </location>
</feature>
<evidence type="ECO:0000313" key="10">
    <source>
        <dbReference type="Proteomes" id="UP000241167"/>
    </source>
</evidence>
<evidence type="ECO:0000259" key="8">
    <source>
        <dbReference type="Pfam" id="PF02108"/>
    </source>
</evidence>
<evidence type="ECO:0000256" key="6">
    <source>
        <dbReference type="ARBA" id="ARBA00022927"/>
    </source>
</evidence>
<dbReference type="EMBL" id="PXYI01000004">
    <property type="protein sequence ID" value="PSJ39674.1"/>
    <property type="molecule type" value="Genomic_DNA"/>
</dbReference>
<dbReference type="PANTHER" id="PTHR34982:SF1">
    <property type="entry name" value="FLAGELLAR ASSEMBLY PROTEIN FLIH"/>
    <property type="match status" value="1"/>
</dbReference>